<keyword evidence="1" id="KW-0472">Membrane</keyword>
<evidence type="ECO:0000313" key="2">
    <source>
        <dbReference type="EMBL" id="CAG5135675.1"/>
    </source>
</evidence>
<keyword evidence="1" id="KW-1133">Transmembrane helix</keyword>
<gene>
    <name evidence="2" type="ORF">CUNI_LOCUS21233</name>
</gene>
<keyword evidence="3" id="KW-1185">Reference proteome</keyword>
<sequence>MLVDIKGSQLYDQEAGGSGASINSFSLGLTDEVPLDSSRRINEIWIFSIIGALLVGLSGIFPLLVIPLESGPALKHG</sequence>
<dbReference type="EMBL" id="CAJHNH020008445">
    <property type="protein sequence ID" value="CAG5135675.1"/>
    <property type="molecule type" value="Genomic_DNA"/>
</dbReference>
<name>A0A8S4A6G8_9EUPU</name>
<reference evidence="2" key="1">
    <citation type="submission" date="2021-04" db="EMBL/GenBank/DDBJ databases">
        <authorList>
            <consortium name="Molecular Ecology Group"/>
        </authorList>
    </citation>
    <scope>NUCLEOTIDE SEQUENCE</scope>
</reference>
<dbReference type="Proteomes" id="UP000678393">
    <property type="component" value="Unassembled WGS sequence"/>
</dbReference>
<proteinExistence type="predicted"/>
<comment type="caution">
    <text evidence="2">The sequence shown here is derived from an EMBL/GenBank/DDBJ whole genome shotgun (WGS) entry which is preliminary data.</text>
</comment>
<accession>A0A8S4A6G8</accession>
<evidence type="ECO:0000256" key="1">
    <source>
        <dbReference type="SAM" id="Phobius"/>
    </source>
</evidence>
<organism evidence="2 3">
    <name type="scientific">Candidula unifasciata</name>
    <dbReference type="NCBI Taxonomy" id="100452"/>
    <lineage>
        <taxon>Eukaryota</taxon>
        <taxon>Metazoa</taxon>
        <taxon>Spiralia</taxon>
        <taxon>Lophotrochozoa</taxon>
        <taxon>Mollusca</taxon>
        <taxon>Gastropoda</taxon>
        <taxon>Heterobranchia</taxon>
        <taxon>Euthyneura</taxon>
        <taxon>Panpulmonata</taxon>
        <taxon>Eupulmonata</taxon>
        <taxon>Stylommatophora</taxon>
        <taxon>Helicina</taxon>
        <taxon>Helicoidea</taxon>
        <taxon>Geomitridae</taxon>
        <taxon>Candidula</taxon>
    </lineage>
</organism>
<dbReference type="OrthoDB" id="200954at2759"/>
<feature type="transmembrane region" description="Helical" evidence="1">
    <location>
        <begin position="44"/>
        <end position="66"/>
    </location>
</feature>
<keyword evidence="1" id="KW-0812">Transmembrane</keyword>
<dbReference type="AlphaFoldDB" id="A0A8S4A6G8"/>
<feature type="non-terminal residue" evidence="2">
    <location>
        <position position="77"/>
    </location>
</feature>
<evidence type="ECO:0000313" key="3">
    <source>
        <dbReference type="Proteomes" id="UP000678393"/>
    </source>
</evidence>
<protein>
    <submittedName>
        <fullName evidence="2">Uncharacterized protein</fullName>
    </submittedName>
</protein>